<sequence>MLVVVGIDLVHDQVEQALLNEVETLRSCQDRLKKMHEQSVAQLRNNRASQHELERDLKSKESALGIDNMCHQLNNFSRGINYYGGIDKFDPT</sequence>
<name>A0A7R9EN86_9NEOP</name>
<protein>
    <recommendedName>
        <fullName evidence="3">Tektin</fullName>
    </recommendedName>
</protein>
<dbReference type="EMBL" id="OD564345">
    <property type="protein sequence ID" value="CAD7437932.1"/>
    <property type="molecule type" value="Genomic_DNA"/>
</dbReference>
<keyword evidence="2" id="KW-0963">Cytoplasm</keyword>
<evidence type="ECO:0000256" key="3">
    <source>
        <dbReference type="RuleBase" id="RU367040"/>
    </source>
</evidence>
<evidence type="ECO:0000313" key="4">
    <source>
        <dbReference type="EMBL" id="CAD7437932.1"/>
    </source>
</evidence>
<keyword evidence="3" id="KW-0969">Cilium</keyword>
<reference evidence="4" key="1">
    <citation type="submission" date="2020-11" db="EMBL/GenBank/DDBJ databases">
        <authorList>
            <person name="Tran Van P."/>
        </authorList>
    </citation>
    <scope>NUCLEOTIDE SEQUENCE</scope>
</reference>
<dbReference type="GO" id="GO:0005634">
    <property type="term" value="C:nucleus"/>
    <property type="evidence" value="ECO:0007669"/>
    <property type="project" value="TreeGrafter"/>
</dbReference>
<dbReference type="GO" id="GO:0005930">
    <property type="term" value="C:axoneme"/>
    <property type="evidence" value="ECO:0007669"/>
    <property type="project" value="UniProtKB-SubCell"/>
</dbReference>
<proteinExistence type="inferred from homology"/>
<dbReference type="Pfam" id="PF03148">
    <property type="entry name" value="Tektin"/>
    <property type="match status" value="1"/>
</dbReference>
<dbReference type="GO" id="GO:0060271">
    <property type="term" value="P:cilium assembly"/>
    <property type="evidence" value="ECO:0007669"/>
    <property type="project" value="UniProtKB-UniRule"/>
</dbReference>
<keyword evidence="3" id="KW-0282">Flagellum</keyword>
<comment type="similarity">
    <text evidence="1 3">Belongs to the tektin family.</text>
</comment>
<organism evidence="4">
    <name type="scientific">Timema bartmani</name>
    <dbReference type="NCBI Taxonomy" id="61472"/>
    <lineage>
        <taxon>Eukaryota</taxon>
        <taxon>Metazoa</taxon>
        <taxon>Ecdysozoa</taxon>
        <taxon>Arthropoda</taxon>
        <taxon>Hexapoda</taxon>
        <taxon>Insecta</taxon>
        <taxon>Pterygota</taxon>
        <taxon>Neoptera</taxon>
        <taxon>Polyneoptera</taxon>
        <taxon>Phasmatodea</taxon>
        <taxon>Timematodea</taxon>
        <taxon>Timematoidea</taxon>
        <taxon>Timematidae</taxon>
        <taxon>Timema</taxon>
    </lineage>
</organism>
<dbReference type="PANTHER" id="PTHR19960">
    <property type="entry name" value="TEKTIN"/>
    <property type="match status" value="1"/>
</dbReference>
<dbReference type="InterPro" id="IPR000435">
    <property type="entry name" value="Tektins"/>
</dbReference>
<dbReference type="GO" id="GO:0015630">
    <property type="term" value="C:microtubule cytoskeleton"/>
    <property type="evidence" value="ECO:0007669"/>
    <property type="project" value="UniProtKB-UniRule"/>
</dbReference>
<keyword evidence="3" id="KW-0966">Cell projection</keyword>
<gene>
    <name evidence="4" type="ORF">TBIB3V08_LOCUS532</name>
</gene>
<evidence type="ECO:0000256" key="2">
    <source>
        <dbReference type="ARBA" id="ARBA00022490"/>
    </source>
</evidence>
<dbReference type="GO" id="GO:0060294">
    <property type="term" value="P:cilium movement involved in cell motility"/>
    <property type="evidence" value="ECO:0007669"/>
    <property type="project" value="UniProtKB-UniRule"/>
</dbReference>
<evidence type="ECO:0000256" key="1">
    <source>
        <dbReference type="ARBA" id="ARBA00007209"/>
    </source>
</evidence>
<dbReference type="AlphaFoldDB" id="A0A7R9EN86"/>
<dbReference type="PANTHER" id="PTHR19960:SF11">
    <property type="entry name" value="TEKTIN"/>
    <property type="match status" value="1"/>
</dbReference>
<accession>A0A7R9EN86</accession>
<comment type="subcellular location">
    <subcellularLocation>
        <location evidence="3">Cytoplasm</location>
        <location evidence="3">Cytoskeleton</location>
        <location evidence="3">Cilium axoneme</location>
    </subcellularLocation>
</comment>
<dbReference type="InterPro" id="IPR048256">
    <property type="entry name" value="Tektin-like"/>
</dbReference>